<dbReference type="RefSeq" id="WP_079666978.1">
    <property type="nucleotide sequence ID" value="NZ_FUYZ01000005.1"/>
</dbReference>
<protein>
    <submittedName>
        <fullName evidence="1">Uncharacterized protein</fullName>
    </submittedName>
</protein>
<name>A0A1T5F2R5_9FLAO</name>
<evidence type="ECO:0000313" key="2">
    <source>
        <dbReference type="Proteomes" id="UP000191112"/>
    </source>
</evidence>
<dbReference type="EMBL" id="FUYZ01000005">
    <property type="protein sequence ID" value="SKB90340.1"/>
    <property type="molecule type" value="Genomic_DNA"/>
</dbReference>
<dbReference type="Proteomes" id="UP000191112">
    <property type="component" value="Unassembled WGS sequence"/>
</dbReference>
<gene>
    <name evidence="1" type="ORF">SAMN05660477_01728</name>
</gene>
<organism evidence="1 2">
    <name type="scientific">Soonwooa buanensis</name>
    <dbReference type="NCBI Taxonomy" id="619805"/>
    <lineage>
        <taxon>Bacteria</taxon>
        <taxon>Pseudomonadati</taxon>
        <taxon>Bacteroidota</taxon>
        <taxon>Flavobacteriia</taxon>
        <taxon>Flavobacteriales</taxon>
        <taxon>Weeksellaceae</taxon>
        <taxon>Chryseobacterium group</taxon>
        <taxon>Soonwooa</taxon>
    </lineage>
</organism>
<sequence>MKKIAYIELDTHAEIAKNFYELFKDSKIFDVDFYLSERVYKLFDVKSNSVKLSEPSIILDQLSKQKYDLVIIGTAHRYFNTFLAIRAKYNSAIICHNLNFTKASKSQLLKSVFIKDFRYRLKLLLKESLLSAPALYRKDQSLLVLDKAFSNERFQYLGLFFNQFLNDENKDEVLRIVVPGAASQSRRDYFHILESLKNLNNPTCKVEVIFLGKANFEIQQAIDNLKPVLDSKVEIISFQEKVSQADFDVWMQKADVLWCPIQKETEFLGIPEFYGISKMTGNIGDAIKFGKQAVFPLNYQTDLDFIYNEIEDVWTQFEDLKQQKLNQFSDFSKEKIREKAEQVLLKMIK</sequence>
<accession>A0A1T5F2R5</accession>
<proteinExistence type="predicted"/>
<dbReference type="AlphaFoldDB" id="A0A1T5F2R5"/>
<dbReference type="OrthoDB" id="4291430at2"/>
<evidence type="ECO:0000313" key="1">
    <source>
        <dbReference type="EMBL" id="SKB90340.1"/>
    </source>
</evidence>
<reference evidence="1 2" key="1">
    <citation type="submission" date="2017-02" db="EMBL/GenBank/DDBJ databases">
        <authorList>
            <person name="Peterson S.W."/>
        </authorList>
    </citation>
    <scope>NUCLEOTIDE SEQUENCE [LARGE SCALE GENOMIC DNA]</scope>
    <source>
        <strain evidence="1 2">DSM 22323</strain>
    </source>
</reference>
<keyword evidence="2" id="KW-1185">Reference proteome</keyword>
<dbReference type="STRING" id="619805.SAMN05660477_01728"/>